<keyword evidence="2 3" id="KW-0694">RNA-binding</keyword>
<dbReference type="Pfam" id="PF00076">
    <property type="entry name" value="RRM_1"/>
    <property type="match status" value="1"/>
</dbReference>
<feature type="region of interest" description="Disordered" evidence="4">
    <location>
        <begin position="205"/>
        <end position="227"/>
    </location>
</feature>
<dbReference type="EMBL" id="CAJNOJ010000049">
    <property type="protein sequence ID" value="CAF0959543.1"/>
    <property type="molecule type" value="Genomic_DNA"/>
</dbReference>
<evidence type="ECO:0000256" key="2">
    <source>
        <dbReference type="ARBA" id="ARBA00022884"/>
    </source>
</evidence>
<comment type="caution">
    <text evidence="6">The sequence shown here is derived from an EMBL/GenBank/DDBJ whole genome shotgun (WGS) entry which is preliminary data.</text>
</comment>
<dbReference type="PROSITE" id="PS50102">
    <property type="entry name" value="RRM"/>
    <property type="match status" value="1"/>
</dbReference>
<sequence>MNDRQIFIGNLCNISSDILRVYCEKFGTLTELSINRDKENNVYHCFAFVTFQKTHSISDFMSNRPHIINGDEVFVKRALPRLTANPYPQDKTLLQNYFRKYGRIKKIDLENGIIDYEDYDDVDRVLLARPHYIRDEEISVTKYSPAEQQEDSDNHHHHQRSHRRHRSKHHNHNEQSERIIRFSKHSGAQQNHLDNTAFGQEMMNHNGKKEQEDEEEEVEDGETNDSSIRYEQLEEQFQEYKQAKEIEICSLRMDLEHTKQQLADLTQEKLDLLIKKQQLFHNELTLRLFPERISMQTQTIDDLYQSPSEHSNKKRKLSLSPSINREFDYYS</sequence>
<reference evidence="6" key="1">
    <citation type="submission" date="2021-02" db="EMBL/GenBank/DDBJ databases">
        <authorList>
            <person name="Nowell W R."/>
        </authorList>
    </citation>
    <scope>NUCLEOTIDE SEQUENCE</scope>
</reference>
<dbReference type="PANTHER" id="PTHR48032:SF6">
    <property type="entry name" value="RNA-BINDING (RRM_RBD_RNP MOTIFS) FAMILY PROTEIN"/>
    <property type="match status" value="1"/>
</dbReference>
<evidence type="ECO:0000256" key="1">
    <source>
        <dbReference type="ARBA" id="ARBA00022737"/>
    </source>
</evidence>
<evidence type="ECO:0000313" key="6">
    <source>
        <dbReference type="EMBL" id="CAF0959543.1"/>
    </source>
</evidence>
<feature type="compositionally biased region" description="Basic residues" evidence="4">
    <location>
        <begin position="155"/>
        <end position="171"/>
    </location>
</feature>
<gene>
    <name evidence="6" type="ORF">EDS130_LOCUS12775</name>
</gene>
<dbReference type="SMART" id="SM00360">
    <property type="entry name" value="RRM"/>
    <property type="match status" value="2"/>
</dbReference>
<dbReference type="AlphaFoldDB" id="A0A814DNI9"/>
<evidence type="ECO:0000256" key="3">
    <source>
        <dbReference type="PROSITE-ProRule" id="PRU00176"/>
    </source>
</evidence>
<feature type="compositionally biased region" description="Acidic residues" evidence="4">
    <location>
        <begin position="212"/>
        <end position="223"/>
    </location>
</feature>
<proteinExistence type="predicted"/>
<evidence type="ECO:0000259" key="5">
    <source>
        <dbReference type="PROSITE" id="PS50102"/>
    </source>
</evidence>
<name>A0A814DNI9_ADIRI</name>
<dbReference type="GO" id="GO:0003729">
    <property type="term" value="F:mRNA binding"/>
    <property type="evidence" value="ECO:0007669"/>
    <property type="project" value="TreeGrafter"/>
</dbReference>
<protein>
    <recommendedName>
        <fullName evidence="5">RRM domain-containing protein</fullName>
    </recommendedName>
</protein>
<dbReference type="Proteomes" id="UP000663852">
    <property type="component" value="Unassembled WGS sequence"/>
</dbReference>
<dbReference type="InterPro" id="IPR012677">
    <property type="entry name" value="Nucleotide-bd_a/b_plait_sf"/>
</dbReference>
<keyword evidence="1" id="KW-0677">Repeat</keyword>
<dbReference type="GO" id="GO:0006417">
    <property type="term" value="P:regulation of translation"/>
    <property type="evidence" value="ECO:0007669"/>
    <property type="project" value="TreeGrafter"/>
</dbReference>
<evidence type="ECO:0000256" key="4">
    <source>
        <dbReference type="SAM" id="MobiDB-lite"/>
    </source>
</evidence>
<dbReference type="SUPFAM" id="SSF54928">
    <property type="entry name" value="RNA-binding domain, RBD"/>
    <property type="match status" value="2"/>
</dbReference>
<dbReference type="InterPro" id="IPR000504">
    <property type="entry name" value="RRM_dom"/>
</dbReference>
<feature type="region of interest" description="Disordered" evidence="4">
    <location>
        <begin position="138"/>
        <end position="175"/>
    </location>
</feature>
<feature type="domain" description="RRM" evidence="5">
    <location>
        <begin position="4"/>
        <end position="80"/>
    </location>
</feature>
<dbReference type="OrthoDB" id="439808at2759"/>
<accession>A0A814DNI9</accession>
<evidence type="ECO:0000313" key="7">
    <source>
        <dbReference type="Proteomes" id="UP000663852"/>
    </source>
</evidence>
<dbReference type="InterPro" id="IPR035979">
    <property type="entry name" value="RBD_domain_sf"/>
</dbReference>
<dbReference type="PANTHER" id="PTHR48032">
    <property type="entry name" value="RNA-BINDING PROTEIN MUSASHI HOMOLOG RBP6"/>
    <property type="match status" value="1"/>
</dbReference>
<organism evidence="6 7">
    <name type="scientific">Adineta ricciae</name>
    <name type="common">Rotifer</name>
    <dbReference type="NCBI Taxonomy" id="249248"/>
    <lineage>
        <taxon>Eukaryota</taxon>
        <taxon>Metazoa</taxon>
        <taxon>Spiralia</taxon>
        <taxon>Gnathifera</taxon>
        <taxon>Rotifera</taxon>
        <taxon>Eurotatoria</taxon>
        <taxon>Bdelloidea</taxon>
        <taxon>Adinetida</taxon>
        <taxon>Adinetidae</taxon>
        <taxon>Adineta</taxon>
    </lineage>
</organism>
<dbReference type="Gene3D" id="3.30.70.330">
    <property type="match status" value="1"/>
</dbReference>